<evidence type="ECO:0000313" key="1">
    <source>
        <dbReference type="EMBL" id="XDU71408.1"/>
    </source>
</evidence>
<protein>
    <submittedName>
        <fullName evidence="1">Uncharacterized protein</fullName>
    </submittedName>
</protein>
<dbReference type="EMBL" id="CP165628">
    <property type="protein sequence ID" value="XDU71408.1"/>
    <property type="molecule type" value="Genomic_DNA"/>
</dbReference>
<gene>
    <name evidence="1" type="ORF">AB3G37_17915</name>
</gene>
<dbReference type="AlphaFoldDB" id="A0AB39VPF5"/>
<name>A0AB39VPF5_9GAMM</name>
<reference evidence="1" key="1">
    <citation type="submission" date="2024-07" db="EMBL/GenBank/DDBJ databases">
        <authorList>
            <person name="Biller S.J."/>
        </authorList>
    </citation>
    <scope>NUCLEOTIDE SEQUENCE</scope>
    <source>
        <strain evidence="1">WC2420</strain>
    </source>
</reference>
<sequence length="393" mass="44137">MNVPETAYGMRIDKVADVKLVSDFKIEFLDRSTAQVASIHANKSNQVGIKLSLNIFIGDDNKQPANITEKELLHCLSLYDVASDKELLFKSHDDSGLSYTNDKNSYSKAVDYSGLQVYQGNDPTAEELKYTHSIVFYVMANDFKTFDIYARLSNLNVNVYPESYVDTSGNIKDFPKVTLAINAIIAIDYSDKNMWQMPTEDKHWIDTDQMPIKWLAMSSGTDYASCSYASSLIESAKYHTDNRYEIVDFKVTGESVPSMSGQCSALIGWTGSSNYDIYGCWVEPKLTAPGAQTRAIGYEGHNVINTSGHLGVSTSYWIDTTNNEFISNQYLNGCDKKGITIYFFNIKVHVGDAYKSYWDDEIYKASVTVTDAFGNSGVVDICFENENYKYYIS</sequence>
<proteinExistence type="predicted"/>
<dbReference type="RefSeq" id="WP_369788668.1">
    <property type="nucleotide sequence ID" value="NZ_CP165628.1"/>
</dbReference>
<organism evidence="1">
    <name type="scientific">Rouxiella sp. WC2420</name>
    <dbReference type="NCBI Taxonomy" id="3234145"/>
    <lineage>
        <taxon>Bacteria</taxon>
        <taxon>Pseudomonadati</taxon>
        <taxon>Pseudomonadota</taxon>
        <taxon>Gammaproteobacteria</taxon>
        <taxon>Enterobacterales</taxon>
        <taxon>Yersiniaceae</taxon>
        <taxon>Rouxiella</taxon>
    </lineage>
</organism>
<accession>A0AB39VPF5</accession>